<name>A0A5N6U8R4_ASPAV</name>
<dbReference type="EMBL" id="ML742025">
    <property type="protein sequence ID" value="KAE8155004.1"/>
    <property type="molecule type" value="Genomic_DNA"/>
</dbReference>
<proteinExistence type="predicted"/>
<dbReference type="Proteomes" id="UP000325780">
    <property type="component" value="Unassembled WGS sequence"/>
</dbReference>
<feature type="region of interest" description="Disordered" evidence="1">
    <location>
        <begin position="166"/>
        <end position="189"/>
    </location>
</feature>
<protein>
    <submittedName>
        <fullName evidence="2">Uncharacterized protein</fullName>
    </submittedName>
</protein>
<evidence type="ECO:0000313" key="2">
    <source>
        <dbReference type="EMBL" id="KAE8155004.1"/>
    </source>
</evidence>
<gene>
    <name evidence="2" type="ORF">BDV25DRAFT_135341</name>
</gene>
<dbReference type="AlphaFoldDB" id="A0A5N6U8R4"/>
<evidence type="ECO:0000313" key="3">
    <source>
        <dbReference type="Proteomes" id="UP000325780"/>
    </source>
</evidence>
<organism evidence="2 3">
    <name type="scientific">Aspergillus avenaceus</name>
    <dbReference type="NCBI Taxonomy" id="36643"/>
    <lineage>
        <taxon>Eukaryota</taxon>
        <taxon>Fungi</taxon>
        <taxon>Dikarya</taxon>
        <taxon>Ascomycota</taxon>
        <taxon>Pezizomycotina</taxon>
        <taxon>Eurotiomycetes</taxon>
        <taxon>Eurotiomycetidae</taxon>
        <taxon>Eurotiales</taxon>
        <taxon>Aspergillaceae</taxon>
        <taxon>Aspergillus</taxon>
        <taxon>Aspergillus subgen. Circumdati</taxon>
    </lineage>
</organism>
<keyword evidence="3" id="KW-1185">Reference proteome</keyword>
<accession>A0A5N6U8R4</accession>
<evidence type="ECO:0000256" key="1">
    <source>
        <dbReference type="SAM" id="MobiDB-lite"/>
    </source>
</evidence>
<reference evidence="2 3" key="1">
    <citation type="submission" date="2019-04" db="EMBL/GenBank/DDBJ databases">
        <title>Friends and foes A comparative genomics study of 23 Aspergillus species from section Flavi.</title>
        <authorList>
            <consortium name="DOE Joint Genome Institute"/>
            <person name="Kjaerbolling I."/>
            <person name="Vesth T."/>
            <person name="Frisvad J.C."/>
            <person name="Nybo J.L."/>
            <person name="Theobald S."/>
            <person name="Kildgaard S."/>
            <person name="Isbrandt T."/>
            <person name="Kuo A."/>
            <person name="Sato A."/>
            <person name="Lyhne E.K."/>
            <person name="Kogle M.E."/>
            <person name="Wiebenga A."/>
            <person name="Kun R.S."/>
            <person name="Lubbers R.J."/>
            <person name="Makela M.R."/>
            <person name="Barry K."/>
            <person name="Chovatia M."/>
            <person name="Clum A."/>
            <person name="Daum C."/>
            <person name="Haridas S."/>
            <person name="He G."/>
            <person name="LaButti K."/>
            <person name="Lipzen A."/>
            <person name="Mondo S."/>
            <person name="Riley R."/>
            <person name="Salamov A."/>
            <person name="Simmons B.A."/>
            <person name="Magnuson J.K."/>
            <person name="Henrissat B."/>
            <person name="Mortensen U.H."/>
            <person name="Larsen T.O."/>
            <person name="Devries R.P."/>
            <person name="Grigoriev I.V."/>
            <person name="Machida M."/>
            <person name="Baker S.E."/>
            <person name="Andersen M.R."/>
        </authorList>
    </citation>
    <scope>NUCLEOTIDE SEQUENCE [LARGE SCALE GENOMIC DNA]</scope>
    <source>
        <strain evidence="2 3">IBT 18842</strain>
    </source>
</reference>
<sequence length="189" mass="21856">MTDPRVPVISEREYLIHIINIDNGSTGNFRARTAKGISKNIFTPTGAKLLEGMSIRPGEAWQCTEYIDRTFYFVKHSLQLNFKPTGSLKAERNCFHIAPKVEPYKEHSHVLLSEGSDIAREFIDKGVNCIVLCTRTAPDSKKEEEDILSACEKRFEKAYQQRRAAKKYRKQKLKEKHEQMHQRLLGEYP</sequence>